<comment type="similarity">
    <text evidence="1">Belongs to the aldehyde dehydrogenase family.</text>
</comment>
<dbReference type="InterPro" id="IPR015590">
    <property type="entry name" value="Aldehyde_DH_dom"/>
</dbReference>
<dbReference type="Gene3D" id="3.40.309.10">
    <property type="entry name" value="Aldehyde Dehydrogenase, Chain A, domain 2"/>
    <property type="match status" value="1"/>
</dbReference>
<dbReference type="GO" id="GO:0016620">
    <property type="term" value="F:oxidoreductase activity, acting on the aldehyde or oxo group of donors, NAD or NADP as acceptor"/>
    <property type="evidence" value="ECO:0007669"/>
    <property type="project" value="InterPro"/>
</dbReference>
<dbReference type="SUPFAM" id="SSF53720">
    <property type="entry name" value="ALDH-like"/>
    <property type="match status" value="1"/>
</dbReference>
<gene>
    <name evidence="4" type="ORF">UK23_42235</name>
</gene>
<accession>A0A0F0GJ84</accession>
<keyword evidence="5" id="KW-1185">Reference proteome</keyword>
<dbReference type="Pfam" id="PF00171">
    <property type="entry name" value="Aldedh"/>
    <property type="match status" value="2"/>
</dbReference>
<dbReference type="RefSeq" id="WP_045317444.1">
    <property type="nucleotide sequence ID" value="NZ_JYJG01000432.1"/>
</dbReference>
<dbReference type="PANTHER" id="PTHR43111">
    <property type="entry name" value="ALDEHYDE DEHYDROGENASE B-RELATED"/>
    <property type="match status" value="1"/>
</dbReference>
<dbReference type="PATRIC" id="fig|68170.10.peg.1550"/>
<evidence type="ECO:0000256" key="1">
    <source>
        <dbReference type="ARBA" id="ARBA00009986"/>
    </source>
</evidence>
<feature type="domain" description="Aldehyde dehydrogenase" evidence="3">
    <location>
        <begin position="246"/>
        <end position="420"/>
    </location>
</feature>
<keyword evidence="2" id="KW-0560">Oxidoreductase</keyword>
<dbReference type="Proteomes" id="UP000033393">
    <property type="component" value="Unassembled WGS sequence"/>
</dbReference>
<dbReference type="InterPro" id="IPR016163">
    <property type="entry name" value="Ald_DH_C"/>
</dbReference>
<evidence type="ECO:0000259" key="3">
    <source>
        <dbReference type="Pfam" id="PF00171"/>
    </source>
</evidence>
<sequence length="445" mass="48374">MTQYAAPGQPGSVVAYRPRYDHFIGGDYVPPVSGEYVENVTPVTGEVFTEVARGTDADRARALHAASGAARSWGRTTARERATVLGEIADRVEEHATELAVAETWDNGKPVREALVADVPLLIEQFRHFAAVIRTEVGQVEQLGRDTCDYRSFQPLGVVHERVPWTFPLMAASRVLAPALAAGNAVVLEPALQTPASIHVLLGVIADLLPPGVVNVVTGSDDHRVPSGRCPNIFFSDVTAQRDSFLDKALEGFAMFAANQGQVSTAPSRALIQTAVYEELLNLATIRTEQLRLGDPLDTDTMVGAMVSLEQRDRVLAYISRGKEEGARLVTGGEASGHYVQPTIFEGDHRSAVFADDVLGPIVSVTRFDDRDDAVKIANETAHQLGAGLWCRDVALAHNVGAELLAERVWVNNYYAYPANTAVLAEYRRVKHLLVSYSDRAQGYF</sequence>
<proteinExistence type="inferred from homology"/>
<feature type="domain" description="Aldehyde dehydrogenase" evidence="3">
    <location>
        <begin position="32"/>
        <end position="221"/>
    </location>
</feature>
<dbReference type="OrthoDB" id="3653005at2"/>
<dbReference type="InterPro" id="IPR016161">
    <property type="entry name" value="Ald_DH/histidinol_DH"/>
</dbReference>
<organism evidence="4 5">
    <name type="scientific">Lentzea aerocolonigenes</name>
    <name type="common">Lechevalieria aerocolonigenes</name>
    <name type="synonym">Saccharothrix aerocolonigenes</name>
    <dbReference type="NCBI Taxonomy" id="68170"/>
    <lineage>
        <taxon>Bacteria</taxon>
        <taxon>Bacillati</taxon>
        <taxon>Actinomycetota</taxon>
        <taxon>Actinomycetes</taxon>
        <taxon>Pseudonocardiales</taxon>
        <taxon>Pseudonocardiaceae</taxon>
        <taxon>Lentzea</taxon>
    </lineage>
</organism>
<protein>
    <recommendedName>
        <fullName evidence="3">Aldehyde dehydrogenase domain-containing protein</fullName>
    </recommendedName>
</protein>
<reference evidence="4 5" key="1">
    <citation type="submission" date="2015-02" db="EMBL/GenBank/DDBJ databases">
        <authorList>
            <person name="Ju K.-S."/>
            <person name="Doroghazi J.R."/>
            <person name="Metcalf W."/>
        </authorList>
    </citation>
    <scope>NUCLEOTIDE SEQUENCE [LARGE SCALE GENOMIC DNA]</scope>
    <source>
        <strain evidence="4 5">NRRL B-16140</strain>
    </source>
</reference>
<dbReference type="PANTHER" id="PTHR43111:SF1">
    <property type="entry name" value="ALDEHYDE DEHYDROGENASE B-RELATED"/>
    <property type="match status" value="1"/>
</dbReference>
<evidence type="ECO:0000313" key="5">
    <source>
        <dbReference type="Proteomes" id="UP000033393"/>
    </source>
</evidence>
<dbReference type="AlphaFoldDB" id="A0A0F0GJ84"/>
<dbReference type="EMBL" id="JYJG01000432">
    <property type="protein sequence ID" value="KJK36340.1"/>
    <property type="molecule type" value="Genomic_DNA"/>
</dbReference>
<comment type="caution">
    <text evidence="4">The sequence shown here is derived from an EMBL/GenBank/DDBJ whole genome shotgun (WGS) entry which is preliminary data.</text>
</comment>
<evidence type="ECO:0000256" key="2">
    <source>
        <dbReference type="ARBA" id="ARBA00023002"/>
    </source>
</evidence>
<evidence type="ECO:0000313" key="4">
    <source>
        <dbReference type="EMBL" id="KJK36340.1"/>
    </source>
</evidence>
<dbReference type="InterPro" id="IPR016162">
    <property type="entry name" value="Ald_DH_N"/>
</dbReference>
<dbReference type="STRING" id="68170.GCA_000974445_06384"/>
<name>A0A0F0GJ84_LENAE</name>
<dbReference type="eggNOG" id="COG1012">
    <property type="taxonomic scope" value="Bacteria"/>
</dbReference>
<dbReference type="Gene3D" id="3.40.605.10">
    <property type="entry name" value="Aldehyde Dehydrogenase, Chain A, domain 1"/>
    <property type="match status" value="1"/>
</dbReference>